<reference evidence="2 3" key="1">
    <citation type="journal article" date="2019" name="Commun. Biol.">
        <title>The bagworm genome reveals a unique fibroin gene that provides high tensile strength.</title>
        <authorList>
            <person name="Kono N."/>
            <person name="Nakamura H."/>
            <person name="Ohtoshi R."/>
            <person name="Tomita M."/>
            <person name="Numata K."/>
            <person name="Arakawa K."/>
        </authorList>
    </citation>
    <scope>NUCLEOTIDE SEQUENCE [LARGE SCALE GENOMIC DNA]</scope>
</reference>
<name>A0A4C1YR31_EUMVA</name>
<organism evidence="2 3">
    <name type="scientific">Eumeta variegata</name>
    <name type="common">Bagworm moth</name>
    <name type="synonym">Eumeta japonica</name>
    <dbReference type="NCBI Taxonomy" id="151549"/>
    <lineage>
        <taxon>Eukaryota</taxon>
        <taxon>Metazoa</taxon>
        <taxon>Ecdysozoa</taxon>
        <taxon>Arthropoda</taxon>
        <taxon>Hexapoda</taxon>
        <taxon>Insecta</taxon>
        <taxon>Pterygota</taxon>
        <taxon>Neoptera</taxon>
        <taxon>Endopterygota</taxon>
        <taxon>Lepidoptera</taxon>
        <taxon>Glossata</taxon>
        <taxon>Ditrysia</taxon>
        <taxon>Tineoidea</taxon>
        <taxon>Psychidae</taxon>
        <taxon>Oiketicinae</taxon>
        <taxon>Eumeta</taxon>
    </lineage>
</organism>
<proteinExistence type="predicted"/>
<feature type="compositionally biased region" description="Polar residues" evidence="1">
    <location>
        <begin position="9"/>
        <end position="22"/>
    </location>
</feature>
<protein>
    <submittedName>
        <fullName evidence="2">Uncharacterized protein</fullName>
    </submittedName>
</protein>
<evidence type="ECO:0000313" key="3">
    <source>
        <dbReference type="Proteomes" id="UP000299102"/>
    </source>
</evidence>
<sequence length="123" mass="14097">MSKKRSNEKQLYSVITTPTTNNKKQREQEGASRASRRYRAPTHTTKRLTVVSRYLRRRSLYVTAAGPLPLIPDDIILSVGNELHQNDVLLSRNTTHVSKENVPEVFTTDRFRSAACLDWAIRT</sequence>
<dbReference type="Proteomes" id="UP000299102">
    <property type="component" value="Unassembled WGS sequence"/>
</dbReference>
<comment type="caution">
    <text evidence="2">The sequence shown here is derived from an EMBL/GenBank/DDBJ whole genome shotgun (WGS) entry which is preliminary data.</text>
</comment>
<evidence type="ECO:0000256" key="1">
    <source>
        <dbReference type="SAM" id="MobiDB-lite"/>
    </source>
</evidence>
<feature type="region of interest" description="Disordered" evidence="1">
    <location>
        <begin position="1"/>
        <end position="43"/>
    </location>
</feature>
<evidence type="ECO:0000313" key="2">
    <source>
        <dbReference type="EMBL" id="GBP78696.1"/>
    </source>
</evidence>
<feature type="compositionally biased region" description="Basic residues" evidence="1">
    <location>
        <begin position="34"/>
        <end position="43"/>
    </location>
</feature>
<keyword evidence="3" id="KW-1185">Reference proteome</keyword>
<gene>
    <name evidence="2" type="ORF">EVAR_90565_1</name>
</gene>
<dbReference type="AlphaFoldDB" id="A0A4C1YR31"/>
<accession>A0A4C1YR31</accession>
<dbReference type="EMBL" id="BGZK01001381">
    <property type="protein sequence ID" value="GBP78696.1"/>
    <property type="molecule type" value="Genomic_DNA"/>
</dbReference>